<evidence type="ECO:0000313" key="7">
    <source>
        <dbReference type="Proteomes" id="UP000692954"/>
    </source>
</evidence>
<accession>A0A8S1NWR9</accession>
<sequence length="384" mass="43611">MSQDKHAIVIDNGSYQCKAGMAEEKEPKFCFHSCVGRPKFEQSRWNMGEKEICVGDGVLEKRAVLSIKWPIEFGIIVNFDDMERVWLHAFNKLGVYPEDHPVLLTETVKNPKANREKITQIYFETFNVPQFLVVNQGYLSLMASGRSTGIVLDSGYSVSNIVPVFESSTLLDDTLKTDLAGRACDRKMASIAEELGDVSQKWTEKRNEEIARDIKEELCYVALDYEEEMEKYKNSDGQSRYFQLPDGSEVKIVDQRFRCPEILFNPLLQNSKNLGLDSIGIPQKIYNSINKCDIDIRRDLYENILLAGGNTLIPGFKERLEKELASLAPSTIKIKVDAPNNRKLTCFIGGSIMASLSSNQTKWITSSEYEEYGPTIVHRKLFDI</sequence>
<gene>
    <name evidence="6" type="ORF">PSON_ATCC_30995.1.T0680005</name>
</gene>
<evidence type="ECO:0000313" key="6">
    <source>
        <dbReference type="EMBL" id="CAD8097168.1"/>
    </source>
</evidence>
<name>A0A8S1NWR9_9CILI</name>
<evidence type="ECO:0000256" key="2">
    <source>
        <dbReference type="ARBA" id="ARBA00020098"/>
    </source>
</evidence>
<protein>
    <recommendedName>
        <fullName evidence="2">Actin, cytoplasmic</fullName>
    </recommendedName>
</protein>
<reference evidence="6" key="1">
    <citation type="submission" date="2021-01" db="EMBL/GenBank/DDBJ databases">
        <authorList>
            <consortium name="Genoscope - CEA"/>
            <person name="William W."/>
        </authorList>
    </citation>
    <scope>NUCLEOTIDE SEQUENCE</scope>
</reference>
<proteinExistence type="inferred from homology"/>
<evidence type="ECO:0000256" key="1">
    <source>
        <dbReference type="ARBA" id="ARBA00004245"/>
    </source>
</evidence>
<organism evidence="6 7">
    <name type="scientific">Paramecium sonneborni</name>
    <dbReference type="NCBI Taxonomy" id="65129"/>
    <lineage>
        <taxon>Eukaryota</taxon>
        <taxon>Sar</taxon>
        <taxon>Alveolata</taxon>
        <taxon>Ciliophora</taxon>
        <taxon>Intramacronucleata</taxon>
        <taxon>Oligohymenophorea</taxon>
        <taxon>Peniculida</taxon>
        <taxon>Parameciidae</taxon>
        <taxon>Paramecium</taxon>
    </lineage>
</organism>
<dbReference type="EMBL" id="CAJJDN010000068">
    <property type="protein sequence ID" value="CAD8097168.1"/>
    <property type="molecule type" value="Genomic_DNA"/>
</dbReference>
<dbReference type="GO" id="GO:0005856">
    <property type="term" value="C:cytoskeleton"/>
    <property type="evidence" value="ECO:0007669"/>
    <property type="project" value="UniProtKB-SubCell"/>
</dbReference>
<dbReference type="Proteomes" id="UP000692954">
    <property type="component" value="Unassembled WGS sequence"/>
</dbReference>
<dbReference type="InterPro" id="IPR004000">
    <property type="entry name" value="Actin"/>
</dbReference>
<evidence type="ECO:0000256" key="5">
    <source>
        <dbReference type="RuleBase" id="RU000487"/>
    </source>
</evidence>
<evidence type="ECO:0000256" key="3">
    <source>
        <dbReference type="ARBA" id="ARBA00022490"/>
    </source>
</evidence>
<comment type="similarity">
    <text evidence="5">Belongs to the actin family.</text>
</comment>
<dbReference type="AlphaFoldDB" id="A0A8S1NWR9"/>
<keyword evidence="3" id="KW-0963">Cytoplasm</keyword>
<keyword evidence="4" id="KW-0206">Cytoskeleton</keyword>
<dbReference type="PANTHER" id="PTHR11937">
    <property type="entry name" value="ACTIN"/>
    <property type="match status" value="1"/>
</dbReference>
<dbReference type="SMART" id="SM00268">
    <property type="entry name" value="ACTIN"/>
    <property type="match status" value="1"/>
</dbReference>
<keyword evidence="7" id="KW-1185">Reference proteome</keyword>
<comment type="subcellular location">
    <subcellularLocation>
        <location evidence="1">Cytoplasm</location>
        <location evidence="1">Cytoskeleton</location>
    </subcellularLocation>
</comment>
<dbReference type="Pfam" id="PF00022">
    <property type="entry name" value="Actin"/>
    <property type="match status" value="1"/>
</dbReference>
<evidence type="ECO:0000256" key="4">
    <source>
        <dbReference type="ARBA" id="ARBA00023212"/>
    </source>
</evidence>
<dbReference type="FunFam" id="3.30.420.40:FF:000050">
    <property type="entry name" value="Actin, alpha skeletal muscle"/>
    <property type="match status" value="1"/>
</dbReference>
<comment type="caution">
    <text evidence="6">The sequence shown here is derived from an EMBL/GenBank/DDBJ whole genome shotgun (WGS) entry which is preliminary data.</text>
</comment>
<dbReference type="OrthoDB" id="5132116at2759"/>